<geneLocation type="mitochondrion" evidence="4"/>
<dbReference type="SUPFAM" id="SSF57716">
    <property type="entry name" value="Glucocorticoid receptor-like (DNA-binding domain)"/>
    <property type="match status" value="1"/>
</dbReference>
<dbReference type="InterPro" id="IPR001209">
    <property type="entry name" value="Ribosomal_uS14"/>
</dbReference>
<proteinExistence type="inferred from homology"/>
<dbReference type="PANTHER" id="PTHR19836:SF19">
    <property type="entry name" value="SMALL RIBOSOMAL SUBUNIT PROTEIN US14M"/>
    <property type="match status" value="1"/>
</dbReference>
<protein>
    <submittedName>
        <fullName evidence="4">Ribosomal protein S14</fullName>
    </submittedName>
</protein>
<evidence type="ECO:0000313" key="4">
    <source>
        <dbReference type="EMBL" id="QFP99037.1"/>
    </source>
</evidence>
<dbReference type="GO" id="GO:0005737">
    <property type="term" value="C:cytoplasm"/>
    <property type="evidence" value="ECO:0007669"/>
    <property type="project" value="UniProtKB-ARBA"/>
</dbReference>
<sequence length="97" mass="11806">MKYKRYNHDILKRKLYKNTELIQRLKTVCYLSFNTKLLQWVLSENNYKQNYFKNRIKNFCVISGRSKGVYRKFKISRIVLRELSAKGIFFGLKKASW</sequence>
<dbReference type="GO" id="GO:0006412">
    <property type="term" value="P:translation"/>
    <property type="evidence" value="ECO:0007669"/>
    <property type="project" value="InterPro"/>
</dbReference>
<dbReference type="GO" id="GO:0015935">
    <property type="term" value="C:small ribosomal subunit"/>
    <property type="evidence" value="ECO:0007669"/>
    <property type="project" value="TreeGrafter"/>
</dbReference>
<keyword evidence="2 4" id="KW-0689">Ribosomal protein</keyword>
<comment type="similarity">
    <text evidence="1">Belongs to the universal ribosomal protein uS14 family.</text>
</comment>
<keyword evidence="4" id="KW-0496">Mitochondrion</keyword>
<dbReference type="GO" id="GO:0003735">
    <property type="term" value="F:structural constituent of ribosome"/>
    <property type="evidence" value="ECO:0007669"/>
    <property type="project" value="InterPro"/>
</dbReference>
<accession>A0A5P8DJS4</accession>
<evidence type="ECO:0000256" key="1">
    <source>
        <dbReference type="ARBA" id="ARBA00009083"/>
    </source>
</evidence>
<dbReference type="AlphaFoldDB" id="A0A5P8DJS4"/>
<reference evidence="4" key="1">
    <citation type="submission" date="2019-06" db="EMBL/GenBank/DDBJ databases">
        <authorList>
            <person name="Wideman J.G."/>
            <person name="Richards T.A."/>
        </authorList>
    </citation>
    <scope>NUCLEOTIDE SEQUENCE</scope>
</reference>
<organism evidence="4">
    <name type="scientific">Rhizaria sp</name>
    <dbReference type="NCBI Taxonomy" id="2204297"/>
    <lineage>
        <taxon>Eukaryota</taxon>
        <taxon>Sar</taxon>
        <taxon>Rhizaria</taxon>
    </lineage>
</organism>
<dbReference type="EMBL" id="MN082144">
    <property type="protein sequence ID" value="QFP99037.1"/>
    <property type="molecule type" value="Genomic_DNA"/>
</dbReference>
<evidence type="ECO:0000256" key="2">
    <source>
        <dbReference type="ARBA" id="ARBA00022980"/>
    </source>
</evidence>
<dbReference type="PANTHER" id="PTHR19836">
    <property type="entry name" value="30S RIBOSOMAL PROTEIN S14"/>
    <property type="match status" value="1"/>
</dbReference>
<dbReference type="Gene3D" id="4.10.830.10">
    <property type="entry name" value="30s Ribosomal Protein S14, Chain N"/>
    <property type="match status" value="1"/>
</dbReference>
<keyword evidence="3" id="KW-0687">Ribonucleoprotein</keyword>
<evidence type="ECO:0000256" key="3">
    <source>
        <dbReference type="ARBA" id="ARBA00023274"/>
    </source>
</evidence>
<gene>
    <name evidence="4" type="primary">rps14</name>
</gene>
<dbReference type="InterPro" id="IPR043140">
    <property type="entry name" value="Ribosomal_uS14_sf"/>
</dbReference>
<dbReference type="Pfam" id="PF00253">
    <property type="entry name" value="Ribosomal_S14"/>
    <property type="match status" value="1"/>
</dbReference>
<name>A0A5P8DJS4_9EUKA</name>